<protein>
    <recommendedName>
        <fullName evidence="5">Lipoprotein</fullName>
    </recommendedName>
</protein>
<sequence>MTRLRLALIAVLLTTTLAACEGTPDPQPSASAVGASPGSSTDDSSGPGHQVGVPIDVKRNGVDALVWVDIGRHDTQDEGRESVDFNITVEVFGGTWKFGPDLIACVDDGTSTPAHLEYGSKDATEIKVAERKYWKVSCSNPAAPPVPRIAVYFSAGELLATF</sequence>
<gene>
    <name evidence="3" type="ORF">Val02_02580</name>
</gene>
<feature type="region of interest" description="Disordered" evidence="1">
    <location>
        <begin position="21"/>
        <end position="54"/>
    </location>
</feature>
<evidence type="ECO:0000313" key="4">
    <source>
        <dbReference type="Proteomes" id="UP000619260"/>
    </source>
</evidence>
<evidence type="ECO:0000256" key="1">
    <source>
        <dbReference type="SAM" id="MobiDB-lite"/>
    </source>
</evidence>
<feature type="compositionally biased region" description="Low complexity" evidence="1">
    <location>
        <begin position="28"/>
        <end position="48"/>
    </location>
</feature>
<evidence type="ECO:0000313" key="3">
    <source>
        <dbReference type="EMBL" id="GIJ43372.1"/>
    </source>
</evidence>
<keyword evidence="2" id="KW-0732">Signal</keyword>
<keyword evidence="4" id="KW-1185">Reference proteome</keyword>
<feature type="chain" id="PRO_5035287233" description="Lipoprotein" evidence="2">
    <location>
        <begin position="20"/>
        <end position="162"/>
    </location>
</feature>
<dbReference type="Proteomes" id="UP000619260">
    <property type="component" value="Unassembled WGS sequence"/>
</dbReference>
<dbReference type="RefSeq" id="WP_203896960.1">
    <property type="nucleotide sequence ID" value="NZ_BOPF01000002.1"/>
</dbReference>
<name>A0A8J3YFL8_9ACTN</name>
<accession>A0A8J3YFL8</accession>
<evidence type="ECO:0000256" key="2">
    <source>
        <dbReference type="SAM" id="SignalP"/>
    </source>
</evidence>
<organism evidence="3 4">
    <name type="scientific">Virgisporangium aliadipatigenens</name>
    <dbReference type="NCBI Taxonomy" id="741659"/>
    <lineage>
        <taxon>Bacteria</taxon>
        <taxon>Bacillati</taxon>
        <taxon>Actinomycetota</taxon>
        <taxon>Actinomycetes</taxon>
        <taxon>Micromonosporales</taxon>
        <taxon>Micromonosporaceae</taxon>
        <taxon>Virgisporangium</taxon>
    </lineage>
</organism>
<dbReference type="EMBL" id="BOPF01000002">
    <property type="protein sequence ID" value="GIJ43372.1"/>
    <property type="molecule type" value="Genomic_DNA"/>
</dbReference>
<dbReference type="AlphaFoldDB" id="A0A8J3YFL8"/>
<dbReference type="PROSITE" id="PS51257">
    <property type="entry name" value="PROKAR_LIPOPROTEIN"/>
    <property type="match status" value="1"/>
</dbReference>
<comment type="caution">
    <text evidence="3">The sequence shown here is derived from an EMBL/GenBank/DDBJ whole genome shotgun (WGS) entry which is preliminary data.</text>
</comment>
<reference evidence="3" key="1">
    <citation type="submission" date="2021-01" db="EMBL/GenBank/DDBJ databases">
        <title>Whole genome shotgun sequence of Virgisporangium aliadipatigenens NBRC 105644.</title>
        <authorList>
            <person name="Komaki H."/>
            <person name="Tamura T."/>
        </authorList>
    </citation>
    <scope>NUCLEOTIDE SEQUENCE</scope>
    <source>
        <strain evidence="3">NBRC 105644</strain>
    </source>
</reference>
<evidence type="ECO:0008006" key="5">
    <source>
        <dbReference type="Google" id="ProtNLM"/>
    </source>
</evidence>
<proteinExistence type="predicted"/>
<feature type="signal peptide" evidence="2">
    <location>
        <begin position="1"/>
        <end position="19"/>
    </location>
</feature>